<accession>A0A811SIE2</accession>
<proteinExistence type="predicted"/>
<evidence type="ECO:0000313" key="3">
    <source>
        <dbReference type="Proteomes" id="UP000604825"/>
    </source>
</evidence>
<reference evidence="2" key="1">
    <citation type="submission" date="2020-10" db="EMBL/GenBank/DDBJ databases">
        <authorList>
            <person name="Han B."/>
            <person name="Lu T."/>
            <person name="Zhao Q."/>
            <person name="Huang X."/>
            <person name="Zhao Y."/>
        </authorList>
    </citation>
    <scope>NUCLEOTIDE SEQUENCE</scope>
</reference>
<dbReference type="OrthoDB" id="667755at2759"/>
<gene>
    <name evidence="2" type="ORF">NCGR_LOCUS66034</name>
</gene>
<dbReference type="AlphaFoldDB" id="A0A811SIE2"/>
<protein>
    <submittedName>
        <fullName evidence="2">Uncharacterized protein</fullName>
    </submittedName>
</protein>
<comment type="caution">
    <text evidence="2">The sequence shown here is derived from an EMBL/GenBank/DDBJ whole genome shotgun (WGS) entry which is preliminary data.</text>
</comment>
<name>A0A811SIE2_9POAL</name>
<organism evidence="2 3">
    <name type="scientific">Miscanthus lutarioriparius</name>
    <dbReference type="NCBI Taxonomy" id="422564"/>
    <lineage>
        <taxon>Eukaryota</taxon>
        <taxon>Viridiplantae</taxon>
        <taxon>Streptophyta</taxon>
        <taxon>Embryophyta</taxon>
        <taxon>Tracheophyta</taxon>
        <taxon>Spermatophyta</taxon>
        <taxon>Magnoliopsida</taxon>
        <taxon>Liliopsida</taxon>
        <taxon>Poales</taxon>
        <taxon>Poaceae</taxon>
        <taxon>PACMAD clade</taxon>
        <taxon>Panicoideae</taxon>
        <taxon>Andropogonodae</taxon>
        <taxon>Andropogoneae</taxon>
        <taxon>Saccharinae</taxon>
        <taxon>Miscanthus</taxon>
    </lineage>
</organism>
<feature type="signal peptide" evidence="1">
    <location>
        <begin position="1"/>
        <end position="25"/>
    </location>
</feature>
<dbReference type="PANTHER" id="PTHR35547">
    <property type="entry name" value="OS06G0249350 PROTEIN-RELATED"/>
    <property type="match status" value="1"/>
</dbReference>
<keyword evidence="1" id="KW-0732">Signal</keyword>
<sequence>MARAIAEVPMILLLIMALLATSGAPRPLGSDAWVAARGAVSDDGVISQFLQQMYFQQLGAGPSCGTNSAQMVDGHGAHDR</sequence>
<dbReference type="Proteomes" id="UP000604825">
    <property type="component" value="Unassembled WGS sequence"/>
</dbReference>
<dbReference type="PANTHER" id="PTHR35547:SF17">
    <property type="match status" value="1"/>
</dbReference>
<dbReference type="EMBL" id="CAJGYO010000350">
    <property type="protein sequence ID" value="CAD6341936.1"/>
    <property type="molecule type" value="Genomic_DNA"/>
</dbReference>
<evidence type="ECO:0000313" key="2">
    <source>
        <dbReference type="EMBL" id="CAD6341936.1"/>
    </source>
</evidence>
<keyword evidence="3" id="KW-1185">Reference proteome</keyword>
<evidence type="ECO:0000256" key="1">
    <source>
        <dbReference type="SAM" id="SignalP"/>
    </source>
</evidence>
<feature type="chain" id="PRO_5032559476" evidence="1">
    <location>
        <begin position="26"/>
        <end position="80"/>
    </location>
</feature>